<evidence type="ECO:0000313" key="5">
    <source>
        <dbReference type="EMBL" id="RKT79245.1"/>
    </source>
</evidence>
<evidence type="ECO:0000256" key="2">
    <source>
        <dbReference type="SAM" id="MobiDB-lite"/>
    </source>
</evidence>
<dbReference type="OrthoDB" id="5240615at2"/>
<dbReference type="RefSeq" id="WP_121033977.1">
    <property type="nucleotide sequence ID" value="NZ_RBXT01000001.1"/>
</dbReference>
<dbReference type="EMBL" id="RBXT01000001">
    <property type="protein sequence ID" value="RKT79245.1"/>
    <property type="molecule type" value="Genomic_DNA"/>
</dbReference>
<dbReference type="AlphaFoldDB" id="A0A495Y1E1"/>
<dbReference type="NCBIfam" id="TIGR00976">
    <property type="entry name" value="CocE_NonD"/>
    <property type="match status" value="1"/>
</dbReference>
<dbReference type="Pfam" id="PF08530">
    <property type="entry name" value="PepX_C"/>
    <property type="match status" value="1"/>
</dbReference>
<keyword evidence="1" id="KW-0378">Hydrolase</keyword>
<dbReference type="InterPro" id="IPR013736">
    <property type="entry name" value="Xaa-Pro_dipept_C"/>
</dbReference>
<gene>
    <name evidence="5" type="ORF">DFJ68_2709</name>
</gene>
<proteinExistence type="predicted"/>
<dbReference type="Gene3D" id="3.40.50.1820">
    <property type="entry name" value="alpha/beta hydrolase"/>
    <property type="match status" value="2"/>
</dbReference>
<sequence>MTRPRSFTLLAALTLTGVAAATFTAPLTAQAATIPTPGNPVSHDENPRVPVGALWTEEYFPSSDGSDVVLHADVLRPENLPADAKTPVILSVGPYFAHRGQTGDDGFEGTGPSERFDDLIVGADLMNRGYTVVMVDLRGFGGSTGCLDWVGPGEQADVRAAVNWATKQAWSTGKVGMYGKSYDASTGLVGTNQAPPGLKAVVAQEPVWDMYNYLFSNGVRRPNYLGTPRAYNSIAGIQGMPDDSEQYKAAAAYEKTHPECYAANLTDTQDPNANSAYWRARNLAERAKSSTVPLFVTQGFIEPNTKPEDIEKHLQNHQGTERGWLGQWEHVRGNDVDGDGTLLMGREGWFEEVMRFYDKELKGIKPAVNDPAFVIEDNLGQWRAQSSWPEVRKATTVTLRPGSYVDDGGESGARRSTPAPTPAYDMENAPALPPASAVSGSGASATSSAAADASAARLAAGPKPGTTADDDGYYSWSKPVAKETRITGTPRVSLQTRGTGNVLVRLWDVAPDGTATMFDEQMSLVSGVKTAFDLKSVDWTLAAGHQLVVGVGTNTSFSWADTPSNETITVKGATLALDLQNTRFDTATQGDRSPYLDGYLSYYTTTLPETAPGTFAINVPQSRG</sequence>
<feature type="compositionally biased region" description="Low complexity" evidence="2">
    <location>
        <begin position="434"/>
        <end position="444"/>
    </location>
</feature>
<dbReference type="Gene3D" id="2.60.120.260">
    <property type="entry name" value="Galactose-binding domain-like"/>
    <property type="match status" value="1"/>
</dbReference>
<dbReference type="InterPro" id="IPR029058">
    <property type="entry name" value="AB_hydrolase_fold"/>
</dbReference>
<dbReference type="SUPFAM" id="SSF49785">
    <property type="entry name" value="Galactose-binding domain-like"/>
    <property type="match status" value="1"/>
</dbReference>
<protein>
    <recommendedName>
        <fullName evidence="4">Xaa-Pro dipeptidyl-peptidase C-terminal domain-containing protein</fullName>
    </recommendedName>
</protein>
<name>A0A495Y1E1_9MICO</name>
<evidence type="ECO:0000313" key="6">
    <source>
        <dbReference type="Proteomes" id="UP000278440"/>
    </source>
</evidence>
<keyword evidence="3" id="KW-0732">Signal</keyword>
<evidence type="ECO:0000259" key="4">
    <source>
        <dbReference type="SMART" id="SM00939"/>
    </source>
</evidence>
<feature type="chain" id="PRO_5019760939" description="Xaa-Pro dipeptidyl-peptidase C-terminal domain-containing protein" evidence="3">
    <location>
        <begin position="32"/>
        <end position="624"/>
    </location>
</feature>
<feature type="signal peptide" evidence="3">
    <location>
        <begin position="1"/>
        <end position="31"/>
    </location>
</feature>
<feature type="region of interest" description="Disordered" evidence="2">
    <location>
        <begin position="399"/>
        <end position="444"/>
    </location>
</feature>
<keyword evidence="6" id="KW-1185">Reference proteome</keyword>
<dbReference type="Pfam" id="PF02129">
    <property type="entry name" value="Peptidase_S15"/>
    <property type="match status" value="1"/>
</dbReference>
<dbReference type="InterPro" id="IPR005674">
    <property type="entry name" value="CocE/Ser_esterase"/>
</dbReference>
<reference evidence="5 6" key="1">
    <citation type="submission" date="2018-10" db="EMBL/GenBank/DDBJ databases">
        <title>Sequencing the genomes of 1000 actinobacteria strains.</title>
        <authorList>
            <person name="Klenk H.-P."/>
        </authorList>
    </citation>
    <scope>NUCLEOTIDE SEQUENCE [LARGE SCALE GENOMIC DNA]</scope>
    <source>
        <strain evidence="5 6">DSM 44267</strain>
    </source>
</reference>
<comment type="caution">
    <text evidence="5">The sequence shown here is derived from an EMBL/GenBank/DDBJ whole genome shotgun (WGS) entry which is preliminary data.</text>
</comment>
<feature type="domain" description="Xaa-Pro dipeptidyl-peptidase C-terminal" evidence="4">
    <location>
        <begin position="354"/>
        <end position="597"/>
    </location>
</feature>
<dbReference type="SMART" id="SM00939">
    <property type="entry name" value="PepX_C"/>
    <property type="match status" value="1"/>
</dbReference>
<evidence type="ECO:0000256" key="1">
    <source>
        <dbReference type="ARBA" id="ARBA00022801"/>
    </source>
</evidence>
<dbReference type="GO" id="GO:0008239">
    <property type="term" value="F:dipeptidyl-peptidase activity"/>
    <property type="evidence" value="ECO:0007669"/>
    <property type="project" value="InterPro"/>
</dbReference>
<dbReference type="Proteomes" id="UP000278440">
    <property type="component" value="Unassembled WGS sequence"/>
</dbReference>
<evidence type="ECO:0000256" key="3">
    <source>
        <dbReference type="SAM" id="SignalP"/>
    </source>
</evidence>
<dbReference type="InterPro" id="IPR008979">
    <property type="entry name" value="Galactose-bd-like_sf"/>
</dbReference>
<dbReference type="SUPFAM" id="SSF53474">
    <property type="entry name" value="alpha/beta-Hydrolases"/>
    <property type="match status" value="1"/>
</dbReference>
<organism evidence="5 6">
    <name type="scientific">Terracoccus luteus</name>
    <dbReference type="NCBI Taxonomy" id="53356"/>
    <lineage>
        <taxon>Bacteria</taxon>
        <taxon>Bacillati</taxon>
        <taxon>Actinomycetota</taxon>
        <taxon>Actinomycetes</taxon>
        <taxon>Micrococcales</taxon>
        <taxon>Intrasporangiaceae</taxon>
        <taxon>Terracoccus</taxon>
    </lineage>
</organism>
<accession>A0A495Y1E1</accession>
<dbReference type="InterPro" id="IPR000383">
    <property type="entry name" value="Xaa-Pro-like_dom"/>
</dbReference>